<dbReference type="Gene3D" id="3.90.550.10">
    <property type="entry name" value="Spore Coat Polysaccharide Biosynthesis Protein SpsA, Chain A"/>
    <property type="match status" value="1"/>
</dbReference>
<evidence type="ECO:0000313" key="3">
    <source>
        <dbReference type="EMBL" id="MCZ4280906.1"/>
    </source>
</evidence>
<proteinExistence type="predicted"/>
<dbReference type="Pfam" id="PF00535">
    <property type="entry name" value="Glycos_transf_2"/>
    <property type="match status" value="1"/>
</dbReference>
<accession>A0ABT4LKL4</accession>
<dbReference type="InterPro" id="IPR001173">
    <property type="entry name" value="Glyco_trans_2-like"/>
</dbReference>
<keyword evidence="1" id="KW-1133">Transmembrane helix</keyword>
<dbReference type="SUPFAM" id="SSF53448">
    <property type="entry name" value="Nucleotide-diphospho-sugar transferases"/>
    <property type="match status" value="1"/>
</dbReference>
<evidence type="ECO:0000259" key="2">
    <source>
        <dbReference type="Pfam" id="PF00535"/>
    </source>
</evidence>
<gene>
    <name evidence="3" type="ORF">O4H49_08975</name>
</gene>
<feature type="transmembrane region" description="Helical" evidence="1">
    <location>
        <begin position="255"/>
        <end position="274"/>
    </location>
</feature>
<feature type="transmembrane region" description="Helical" evidence="1">
    <location>
        <begin position="286"/>
        <end position="308"/>
    </location>
</feature>
<dbReference type="EMBL" id="JAPWGY010000002">
    <property type="protein sequence ID" value="MCZ4280906.1"/>
    <property type="molecule type" value="Genomic_DNA"/>
</dbReference>
<keyword evidence="1" id="KW-0812">Transmembrane</keyword>
<evidence type="ECO:0000256" key="1">
    <source>
        <dbReference type="SAM" id="Phobius"/>
    </source>
</evidence>
<dbReference type="RefSeq" id="WP_269423074.1">
    <property type="nucleotide sequence ID" value="NZ_JAPWGY010000002.1"/>
</dbReference>
<dbReference type="InterPro" id="IPR050256">
    <property type="entry name" value="Glycosyltransferase_2"/>
</dbReference>
<keyword evidence="4" id="KW-1185">Reference proteome</keyword>
<dbReference type="InterPro" id="IPR029044">
    <property type="entry name" value="Nucleotide-diphossugar_trans"/>
</dbReference>
<dbReference type="PANTHER" id="PTHR48090">
    <property type="entry name" value="UNDECAPRENYL-PHOSPHATE 4-DEOXY-4-FORMAMIDO-L-ARABINOSE TRANSFERASE-RELATED"/>
    <property type="match status" value="1"/>
</dbReference>
<protein>
    <submittedName>
        <fullName evidence="3">Glycosyltransferase family 2 protein</fullName>
    </submittedName>
</protein>
<dbReference type="PANTHER" id="PTHR48090:SF7">
    <property type="entry name" value="RFBJ PROTEIN"/>
    <property type="match status" value="1"/>
</dbReference>
<dbReference type="Proteomes" id="UP001069802">
    <property type="component" value="Unassembled WGS sequence"/>
</dbReference>
<dbReference type="CDD" id="cd04179">
    <property type="entry name" value="DPM_DPG-synthase_like"/>
    <property type="match status" value="1"/>
</dbReference>
<organism evidence="3 4">
    <name type="scientific">Kiloniella laminariae</name>
    <dbReference type="NCBI Taxonomy" id="454162"/>
    <lineage>
        <taxon>Bacteria</taxon>
        <taxon>Pseudomonadati</taxon>
        <taxon>Pseudomonadota</taxon>
        <taxon>Alphaproteobacteria</taxon>
        <taxon>Rhodospirillales</taxon>
        <taxon>Kiloniellaceae</taxon>
        <taxon>Kiloniella</taxon>
    </lineage>
</organism>
<reference evidence="3" key="1">
    <citation type="submission" date="2022-12" db="EMBL/GenBank/DDBJ databases">
        <title>Bacterial isolates from different developmental stages of Nematostella vectensis.</title>
        <authorList>
            <person name="Fraune S."/>
        </authorList>
    </citation>
    <scope>NUCLEOTIDE SEQUENCE</scope>
    <source>
        <strain evidence="3">G21630-S1</strain>
    </source>
</reference>
<name>A0ABT4LKL4_9PROT</name>
<keyword evidence="1" id="KW-0472">Membrane</keyword>
<feature type="domain" description="Glycosyltransferase 2-like" evidence="2">
    <location>
        <begin position="12"/>
        <end position="173"/>
    </location>
</feature>
<evidence type="ECO:0000313" key="4">
    <source>
        <dbReference type="Proteomes" id="UP001069802"/>
    </source>
</evidence>
<sequence>MMEAISKTSIAVVIPCYQVKSHIQQVLEAIPDLVNEIFCVDDACPDKSGDFIESISRDKRVTVIRHQKNRGVGGAMLTGFGAALGAGHDIAVKIDGDGQMDPQLIPLFINPIISGQADYTKGNRFWDSRSILEMPKVRVFGNAILGFLNKFSSGYWRIMDPTNGYVAIHLSVFALLDSSKIANNYFFESDMLFRLNVARAVVQDIPMEAKYGTEVSNLKIHKIVFPFLAGHLRNASKRFVYSYLLRDFSLASIEFLLGPLLVCFGVLFGAWHWYLSSFSGLQATPGQVMLAALPMIGGLQLILSALNFDMTNEPRIPLQQTIRRSAALKDNSSVDGGGK</sequence>
<comment type="caution">
    <text evidence="3">The sequence shown here is derived from an EMBL/GenBank/DDBJ whole genome shotgun (WGS) entry which is preliminary data.</text>
</comment>